<feature type="transmembrane region" description="Helical" evidence="8">
    <location>
        <begin position="232"/>
        <end position="255"/>
    </location>
</feature>
<evidence type="ECO:0000256" key="1">
    <source>
        <dbReference type="ARBA" id="ARBA00004141"/>
    </source>
</evidence>
<dbReference type="EMBL" id="JABBVZ010000119">
    <property type="protein sequence ID" value="NMP24536.1"/>
    <property type="molecule type" value="Genomic_DNA"/>
</dbReference>
<sequence>MQIEEHSIDFIPEEERHGHISNLFTVWFAANMQLTPLVTGAIAVTLGLDLAWAIVVILVGNLVGAIFMAYHSAQGPKLGIPQMIQSRAQFGVVGAIIPLVIVILMYLGFFASSGVIGGQALSGLTGGSVSIDPAIIILSIVATAVTIVGYDLIHAVERWLSLVFAVVFIIVTVKAFSLPMPHGTWSLAHPNWPMILLMLTIAVTWQISYAPYVADYSRYMPKSTSISRTFGFTYAGTVLSSVWMMTLGSVLTVGIKNFLNNSSANVAHLLGGGGWAVLMFLVIMLGIIAVNVLNLYGAFMSTTTCTQAVVNIAVNRRTRTTFVIIMAIIGTGLAVAGQGNFLNDFSNFILFLAYFLIPWTAINLVDFYFVRNGEYRIADIFKLDGIYHRVNWRTMLVYVIGVLVEIPFMDATFYEGPVAKAMGGGDISWLIGLAVSAPLYYLLSRGSRANQDVQAEIAEG</sequence>
<evidence type="ECO:0000256" key="7">
    <source>
        <dbReference type="PIRNR" id="PIRNR002744"/>
    </source>
</evidence>
<dbReference type="Gene3D" id="1.10.4160.10">
    <property type="entry name" value="Hydantoin permease"/>
    <property type="match status" value="1"/>
</dbReference>
<comment type="caution">
    <text evidence="9">The sequence shown here is derived from an EMBL/GenBank/DDBJ whole genome shotgun (WGS) entry which is preliminary data.</text>
</comment>
<feature type="transmembrane region" description="Helical" evidence="8">
    <location>
        <begin position="320"/>
        <end position="342"/>
    </location>
</feature>
<feature type="transmembrane region" description="Helical" evidence="8">
    <location>
        <begin position="20"/>
        <end position="44"/>
    </location>
</feature>
<dbReference type="GO" id="GO:0022857">
    <property type="term" value="F:transmembrane transporter activity"/>
    <property type="evidence" value="ECO:0007669"/>
    <property type="project" value="InterPro"/>
</dbReference>
<dbReference type="Pfam" id="PF02133">
    <property type="entry name" value="Transp_cyt_pur"/>
    <property type="match status" value="1"/>
</dbReference>
<evidence type="ECO:0000256" key="2">
    <source>
        <dbReference type="ARBA" id="ARBA00008974"/>
    </source>
</evidence>
<keyword evidence="6 7" id="KW-0472">Membrane</keyword>
<dbReference type="CDD" id="cd11484">
    <property type="entry name" value="SLC-NCS1sbd_CobB-like"/>
    <property type="match status" value="1"/>
</dbReference>
<accession>A0A7Y0L853</accession>
<dbReference type="PANTHER" id="PTHR31806:SF1">
    <property type="entry name" value="PURINE-CYTOSINE PERMEASE FCY2-RELATED"/>
    <property type="match status" value="1"/>
</dbReference>
<feature type="transmembrane region" description="Helical" evidence="8">
    <location>
        <begin position="348"/>
        <end position="369"/>
    </location>
</feature>
<dbReference type="InterPro" id="IPR026030">
    <property type="entry name" value="Pur-cyt_permease_Fcy2/21/22"/>
</dbReference>
<feature type="transmembrane region" description="Helical" evidence="8">
    <location>
        <begin position="131"/>
        <end position="152"/>
    </location>
</feature>
<name>A0A7Y0L853_9FIRM</name>
<comment type="similarity">
    <text evidence="2 7">Belongs to the purine-cytosine permease (2.A.39) family.</text>
</comment>
<keyword evidence="5 8" id="KW-1133">Transmembrane helix</keyword>
<feature type="transmembrane region" description="Helical" evidence="8">
    <location>
        <begin position="159"/>
        <end position="180"/>
    </location>
</feature>
<comment type="subcellular location">
    <subcellularLocation>
        <location evidence="1">Membrane</location>
        <topology evidence="1">Multi-pass membrane protein</topology>
    </subcellularLocation>
</comment>
<evidence type="ECO:0000313" key="9">
    <source>
        <dbReference type="EMBL" id="NMP24536.1"/>
    </source>
</evidence>
<feature type="transmembrane region" description="Helical" evidence="8">
    <location>
        <begin position="421"/>
        <end position="443"/>
    </location>
</feature>
<feature type="transmembrane region" description="Helical" evidence="8">
    <location>
        <begin position="390"/>
        <end position="409"/>
    </location>
</feature>
<evidence type="ECO:0000256" key="3">
    <source>
        <dbReference type="ARBA" id="ARBA00022448"/>
    </source>
</evidence>
<evidence type="ECO:0000313" key="10">
    <source>
        <dbReference type="Proteomes" id="UP000533476"/>
    </source>
</evidence>
<proteinExistence type="inferred from homology"/>
<feature type="transmembrane region" description="Helical" evidence="8">
    <location>
        <begin position="90"/>
        <end position="111"/>
    </location>
</feature>
<dbReference type="GO" id="GO:0005886">
    <property type="term" value="C:plasma membrane"/>
    <property type="evidence" value="ECO:0007669"/>
    <property type="project" value="TreeGrafter"/>
</dbReference>
<evidence type="ECO:0000256" key="5">
    <source>
        <dbReference type="ARBA" id="ARBA00022989"/>
    </source>
</evidence>
<feature type="transmembrane region" description="Helical" evidence="8">
    <location>
        <begin position="50"/>
        <end position="70"/>
    </location>
</feature>
<reference evidence="9 10" key="1">
    <citation type="submission" date="2020-04" db="EMBL/GenBank/DDBJ databases">
        <authorList>
            <person name="Zhang R."/>
            <person name="Schippers A."/>
        </authorList>
    </citation>
    <scope>NUCLEOTIDE SEQUENCE [LARGE SCALE GENOMIC DNA]</scope>
    <source>
        <strain evidence="9 10">DSM 109850</strain>
    </source>
</reference>
<keyword evidence="3 7" id="KW-0813">Transport</keyword>
<dbReference type="PANTHER" id="PTHR31806">
    <property type="entry name" value="PURINE-CYTOSINE PERMEASE FCY2-RELATED"/>
    <property type="match status" value="1"/>
</dbReference>
<evidence type="ECO:0000256" key="6">
    <source>
        <dbReference type="ARBA" id="ARBA00023136"/>
    </source>
</evidence>
<dbReference type="AlphaFoldDB" id="A0A7Y0L853"/>
<evidence type="ECO:0000256" key="4">
    <source>
        <dbReference type="ARBA" id="ARBA00022692"/>
    </source>
</evidence>
<protein>
    <submittedName>
        <fullName evidence="9">Cytosine permease</fullName>
    </submittedName>
</protein>
<feature type="transmembrane region" description="Helical" evidence="8">
    <location>
        <begin position="275"/>
        <end position="299"/>
    </location>
</feature>
<keyword evidence="4 8" id="KW-0812">Transmembrane</keyword>
<dbReference type="RefSeq" id="WP_169102735.1">
    <property type="nucleotide sequence ID" value="NZ_JABBVZ010000119.1"/>
</dbReference>
<dbReference type="Proteomes" id="UP000533476">
    <property type="component" value="Unassembled WGS sequence"/>
</dbReference>
<gene>
    <name evidence="9" type="ORF">HIJ39_19660</name>
</gene>
<dbReference type="PIRSF" id="PIRSF002744">
    <property type="entry name" value="Pur-cyt_permease"/>
    <property type="match status" value="1"/>
</dbReference>
<keyword evidence="10" id="KW-1185">Reference proteome</keyword>
<feature type="transmembrane region" description="Helical" evidence="8">
    <location>
        <begin position="192"/>
        <end position="212"/>
    </location>
</feature>
<evidence type="ECO:0000256" key="8">
    <source>
        <dbReference type="SAM" id="Phobius"/>
    </source>
</evidence>
<organism evidence="9 10">
    <name type="scientific">Sulfobacillus harzensis</name>
    <dbReference type="NCBI Taxonomy" id="2729629"/>
    <lineage>
        <taxon>Bacteria</taxon>
        <taxon>Bacillati</taxon>
        <taxon>Bacillota</taxon>
        <taxon>Clostridia</taxon>
        <taxon>Eubacteriales</taxon>
        <taxon>Clostridiales Family XVII. Incertae Sedis</taxon>
        <taxon>Sulfobacillus</taxon>
    </lineage>
</organism>
<dbReference type="InterPro" id="IPR001248">
    <property type="entry name" value="Pur-cyt_permease"/>
</dbReference>